<keyword evidence="3" id="KW-1185">Reference proteome</keyword>
<reference evidence="2 3" key="1">
    <citation type="journal article" date="2019" name="Sci. Rep.">
        <title>A high-quality genome of Eragrostis curvula grass provides insights into Poaceae evolution and supports new strategies to enhance forage quality.</title>
        <authorList>
            <person name="Carballo J."/>
            <person name="Santos B.A.C.M."/>
            <person name="Zappacosta D."/>
            <person name="Garbus I."/>
            <person name="Selva J.P."/>
            <person name="Gallo C.A."/>
            <person name="Diaz A."/>
            <person name="Albertini E."/>
            <person name="Caccamo M."/>
            <person name="Echenique V."/>
        </authorList>
    </citation>
    <scope>NUCLEOTIDE SEQUENCE [LARGE SCALE GENOMIC DNA]</scope>
    <source>
        <strain evidence="3">cv. Victoria</strain>
        <tissue evidence="2">Leaf</tissue>
    </source>
</reference>
<feature type="compositionally biased region" description="Acidic residues" evidence="1">
    <location>
        <begin position="140"/>
        <end position="156"/>
    </location>
</feature>
<dbReference type="PANTHER" id="PTHR33157:SF5">
    <property type="entry name" value="OS09G0314100 PROTEIN"/>
    <property type="match status" value="1"/>
</dbReference>
<proteinExistence type="predicted"/>
<dbReference type="Pfam" id="PF03004">
    <property type="entry name" value="Transposase_24"/>
    <property type="match status" value="1"/>
</dbReference>
<dbReference type="EMBL" id="RWGY01000007">
    <property type="protein sequence ID" value="TVU38458.1"/>
    <property type="molecule type" value="Genomic_DNA"/>
</dbReference>
<feature type="non-terminal residue" evidence="2">
    <location>
        <position position="1"/>
    </location>
</feature>
<dbReference type="InterPro" id="IPR039266">
    <property type="entry name" value="EN-1/SPM"/>
</dbReference>
<gene>
    <name evidence="2" type="ORF">EJB05_11829</name>
</gene>
<sequence length="180" mass="20505">KHNKQKLDDALARPIELEYEQYVDGRLQWCSEQDWPYLCRYWCSDNFKLKRKRGQESRLSSEDIAQNHGGSRPFTHTQQVLAAKFGPERATHINTYAVMKSGMKSVDGSRNSDAIKSRKAQKRMDDYLTGARRVSRTEAGDEDDEDLEEQGQEQEQEQGLNGPVLYEVSGGTPHGRVAIA</sequence>
<feature type="region of interest" description="Disordered" evidence="1">
    <location>
        <begin position="104"/>
        <end position="180"/>
    </location>
</feature>
<evidence type="ECO:0000313" key="3">
    <source>
        <dbReference type="Proteomes" id="UP000324897"/>
    </source>
</evidence>
<organism evidence="2 3">
    <name type="scientific">Eragrostis curvula</name>
    <name type="common">weeping love grass</name>
    <dbReference type="NCBI Taxonomy" id="38414"/>
    <lineage>
        <taxon>Eukaryota</taxon>
        <taxon>Viridiplantae</taxon>
        <taxon>Streptophyta</taxon>
        <taxon>Embryophyta</taxon>
        <taxon>Tracheophyta</taxon>
        <taxon>Spermatophyta</taxon>
        <taxon>Magnoliopsida</taxon>
        <taxon>Liliopsida</taxon>
        <taxon>Poales</taxon>
        <taxon>Poaceae</taxon>
        <taxon>PACMAD clade</taxon>
        <taxon>Chloridoideae</taxon>
        <taxon>Eragrostideae</taxon>
        <taxon>Eragrostidinae</taxon>
        <taxon>Eragrostis</taxon>
    </lineage>
</organism>
<protein>
    <submittedName>
        <fullName evidence="2">Uncharacterized protein</fullName>
    </submittedName>
</protein>
<feature type="non-terminal residue" evidence="2">
    <location>
        <position position="180"/>
    </location>
</feature>
<dbReference type="OrthoDB" id="696191at2759"/>
<dbReference type="GO" id="GO:0032196">
    <property type="term" value="P:transposition"/>
    <property type="evidence" value="ECO:0007669"/>
    <property type="project" value="InterPro"/>
</dbReference>
<comment type="caution">
    <text evidence="2">The sequence shown here is derived from an EMBL/GenBank/DDBJ whole genome shotgun (WGS) entry which is preliminary data.</text>
</comment>
<evidence type="ECO:0000256" key="1">
    <source>
        <dbReference type="SAM" id="MobiDB-lite"/>
    </source>
</evidence>
<dbReference type="Proteomes" id="UP000324897">
    <property type="component" value="Chromosome 4"/>
</dbReference>
<evidence type="ECO:0000313" key="2">
    <source>
        <dbReference type="EMBL" id="TVU38458.1"/>
    </source>
</evidence>
<name>A0A5J9VRK2_9POAL</name>
<dbReference type="AlphaFoldDB" id="A0A5J9VRK2"/>
<accession>A0A5J9VRK2</accession>
<dbReference type="PANTHER" id="PTHR33157">
    <property type="entry name" value="AUTONOMOUS TRANSPOSABLE ELEMENT EN-1 MOSAIC PROTEIN-RELATED"/>
    <property type="match status" value="1"/>
</dbReference>
<dbReference type="Gramene" id="TVU38458">
    <property type="protein sequence ID" value="TVU38458"/>
    <property type="gene ID" value="EJB05_11829"/>
</dbReference>
<dbReference type="InterPro" id="IPR004252">
    <property type="entry name" value="Probable_transposase_24"/>
</dbReference>